<dbReference type="InterPro" id="IPR011333">
    <property type="entry name" value="SKP1/BTB/POZ_sf"/>
</dbReference>
<dbReference type="EMBL" id="NWSH01001799">
    <property type="protein sequence ID" value="PCG70100.1"/>
    <property type="molecule type" value="Genomic_DNA"/>
</dbReference>
<sequence length="181" mass="19780">MKPHEDYRNGDGGAAALAEDSSEEEGSVEQALSLRDAGAPARVLHALNALRKSRQHYDTLLLAEGAELPAHRAVLAAASPYLLHALAALPRARRAACRTWTRARWRRCWSTRTRGGCACVRRRRRRRCPRGVAPARGARARTPGGRAAAPPGAARLPRAACAARLAADPPRHARRIYCREF</sequence>
<feature type="region of interest" description="Disordered" evidence="1">
    <location>
        <begin position="1"/>
        <end position="29"/>
    </location>
</feature>
<dbReference type="InterPro" id="IPR000210">
    <property type="entry name" value="BTB/POZ_dom"/>
</dbReference>
<accession>A0A2A4JDD0</accession>
<dbReference type="EMBL" id="NWSH01001799">
    <property type="protein sequence ID" value="PCG70099.1"/>
    <property type="molecule type" value="Genomic_DNA"/>
</dbReference>
<gene>
    <name evidence="3" type="ORF">B5V51_3357</name>
</gene>
<feature type="domain" description="BTB" evidence="2">
    <location>
        <begin position="57"/>
        <end position="82"/>
    </location>
</feature>
<organism evidence="3">
    <name type="scientific">Heliothis virescens</name>
    <name type="common">Tobacco budworm moth</name>
    <dbReference type="NCBI Taxonomy" id="7102"/>
    <lineage>
        <taxon>Eukaryota</taxon>
        <taxon>Metazoa</taxon>
        <taxon>Ecdysozoa</taxon>
        <taxon>Arthropoda</taxon>
        <taxon>Hexapoda</taxon>
        <taxon>Insecta</taxon>
        <taxon>Pterygota</taxon>
        <taxon>Neoptera</taxon>
        <taxon>Endopterygota</taxon>
        <taxon>Lepidoptera</taxon>
        <taxon>Glossata</taxon>
        <taxon>Ditrysia</taxon>
        <taxon>Noctuoidea</taxon>
        <taxon>Noctuidae</taxon>
        <taxon>Heliothinae</taxon>
        <taxon>Heliothis</taxon>
    </lineage>
</organism>
<dbReference type="SUPFAM" id="SSF54695">
    <property type="entry name" value="POZ domain"/>
    <property type="match status" value="1"/>
</dbReference>
<evidence type="ECO:0000256" key="1">
    <source>
        <dbReference type="SAM" id="MobiDB-lite"/>
    </source>
</evidence>
<comment type="caution">
    <text evidence="3">The sequence shown here is derived from an EMBL/GenBank/DDBJ whole genome shotgun (WGS) entry which is preliminary data.</text>
</comment>
<proteinExistence type="predicted"/>
<protein>
    <recommendedName>
        <fullName evidence="2">BTB domain-containing protein</fullName>
    </recommendedName>
</protein>
<dbReference type="Pfam" id="PF00651">
    <property type="entry name" value="BTB"/>
    <property type="match status" value="1"/>
</dbReference>
<dbReference type="EMBL" id="NWSH01001799">
    <property type="protein sequence ID" value="PCG70097.1"/>
    <property type="molecule type" value="Genomic_DNA"/>
</dbReference>
<reference evidence="3" key="1">
    <citation type="submission" date="2017-09" db="EMBL/GenBank/DDBJ databases">
        <title>Contemporary evolution of a Lepidopteran species, Heliothis virescens, in response to modern agricultural practices.</title>
        <authorList>
            <person name="Fritz M.L."/>
            <person name="Deyonke A.M."/>
            <person name="Papanicolaou A."/>
            <person name="Micinski S."/>
            <person name="Westbrook J."/>
            <person name="Gould F."/>
        </authorList>
    </citation>
    <scope>NUCLEOTIDE SEQUENCE [LARGE SCALE GENOMIC DNA]</scope>
    <source>
        <strain evidence="3">HvINT-</strain>
        <tissue evidence="3">Whole body</tissue>
    </source>
</reference>
<feature type="region of interest" description="Disordered" evidence="1">
    <location>
        <begin position="130"/>
        <end position="152"/>
    </location>
</feature>
<dbReference type="Gene3D" id="3.30.710.10">
    <property type="entry name" value="Potassium Channel Kv1.1, Chain A"/>
    <property type="match status" value="1"/>
</dbReference>
<evidence type="ECO:0000259" key="2">
    <source>
        <dbReference type="PROSITE" id="PS50097"/>
    </source>
</evidence>
<evidence type="ECO:0000313" key="3">
    <source>
        <dbReference type="EMBL" id="PCG70097.1"/>
    </source>
</evidence>
<dbReference type="PROSITE" id="PS50097">
    <property type="entry name" value="BTB"/>
    <property type="match status" value="1"/>
</dbReference>
<dbReference type="AlphaFoldDB" id="A0A2A4JDD0"/>
<name>A0A2A4JDD0_HELVI</name>